<dbReference type="STRING" id="1353009.A0A1Y2I9N9"/>
<dbReference type="PANTHER" id="PTHR14614">
    <property type="entry name" value="HEPATOCELLULAR CARCINOMA-ASSOCIATED ANTIGEN"/>
    <property type="match status" value="1"/>
</dbReference>
<dbReference type="GO" id="GO:0005829">
    <property type="term" value="C:cytosol"/>
    <property type="evidence" value="ECO:0007669"/>
    <property type="project" value="TreeGrafter"/>
</dbReference>
<dbReference type="SUPFAM" id="SSF53335">
    <property type="entry name" value="S-adenosyl-L-methionine-dependent methyltransferases"/>
    <property type="match status" value="1"/>
</dbReference>
<feature type="region of interest" description="Disordered" evidence="1">
    <location>
        <begin position="74"/>
        <end position="109"/>
    </location>
</feature>
<dbReference type="Proteomes" id="UP000193067">
    <property type="component" value="Unassembled WGS sequence"/>
</dbReference>
<organism evidence="2 3">
    <name type="scientific">Trametes coccinea (strain BRFM310)</name>
    <name type="common">Pycnoporus coccineus</name>
    <dbReference type="NCBI Taxonomy" id="1353009"/>
    <lineage>
        <taxon>Eukaryota</taxon>
        <taxon>Fungi</taxon>
        <taxon>Dikarya</taxon>
        <taxon>Basidiomycota</taxon>
        <taxon>Agaricomycotina</taxon>
        <taxon>Agaricomycetes</taxon>
        <taxon>Polyporales</taxon>
        <taxon>Polyporaceae</taxon>
        <taxon>Trametes</taxon>
    </lineage>
</organism>
<dbReference type="GO" id="GO:0008757">
    <property type="term" value="F:S-adenosylmethionine-dependent methyltransferase activity"/>
    <property type="evidence" value="ECO:0007669"/>
    <property type="project" value="UniProtKB-ARBA"/>
</dbReference>
<evidence type="ECO:0000313" key="2">
    <source>
        <dbReference type="EMBL" id="OSC97090.1"/>
    </source>
</evidence>
<feature type="region of interest" description="Disordered" evidence="1">
    <location>
        <begin position="208"/>
        <end position="239"/>
    </location>
</feature>
<reference evidence="2 3" key="1">
    <citation type="journal article" date="2015" name="Biotechnol. Biofuels">
        <title>Enhanced degradation of softwood versus hardwood by the white-rot fungus Pycnoporus coccineus.</title>
        <authorList>
            <person name="Couturier M."/>
            <person name="Navarro D."/>
            <person name="Chevret D."/>
            <person name="Henrissat B."/>
            <person name="Piumi F."/>
            <person name="Ruiz-Duenas F.J."/>
            <person name="Martinez A.T."/>
            <person name="Grigoriev I.V."/>
            <person name="Riley R."/>
            <person name="Lipzen A."/>
            <person name="Berrin J.G."/>
            <person name="Master E.R."/>
            <person name="Rosso M.N."/>
        </authorList>
    </citation>
    <scope>NUCLEOTIDE SEQUENCE [LARGE SCALE GENOMIC DNA]</scope>
    <source>
        <strain evidence="2 3">BRFM310</strain>
    </source>
</reference>
<evidence type="ECO:0000256" key="1">
    <source>
        <dbReference type="SAM" id="MobiDB-lite"/>
    </source>
</evidence>
<dbReference type="Pfam" id="PF10294">
    <property type="entry name" value="Methyltransf_16"/>
    <property type="match status" value="2"/>
</dbReference>
<feature type="compositionally biased region" description="Low complexity" evidence="1">
    <location>
        <begin position="217"/>
        <end position="232"/>
    </location>
</feature>
<proteinExistence type="predicted"/>
<dbReference type="GO" id="GO:0032991">
    <property type="term" value="C:protein-containing complex"/>
    <property type="evidence" value="ECO:0007669"/>
    <property type="project" value="TreeGrafter"/>
</dbReference>
<keyword evidence="3" id="KW-1185">Reference proteome</keyword>
<dbReference type="InterPro" id="IPR019410">
    <property type="entry name" value="Methyltransf_16"/>
</dbReference>
<dbReference type="EMBL" id="KZ084158">
    <property type="protein sequence ID" value="OSC97090.1"/>
    <property type="molecule type" value="Genomic_DNA"/>
</dbReference>
<gene>
    <name evidence="2" type="ORF">PYCCODRAFT_1440527</name>
</gene>
<evidence type="ECO:0000313" key="3">
    <source>
        <dbReference type="Proteomes" id="UP000193067"/>
    </source>
</evidence>
<dbReference type="OrthoDB" id="2529286at2759"/>
<sequence length="354" mass="38438">MAEVSEDTPPSRLGVVQLPPASATRVADADEEVFLLYTDLSARKAADGSSGFRGLGHIDSHEDVLTVTLNLGIPDKPSMRPNEPPPAKHKHVHGTHKKRARSDRKDEAERTLEVQIHQDKTALRSRKGDTGSVVWHASVDFAEAVLRQLYARSPTGFLDPDRLANSHVIELGAGTGLLAVVLAPFARHYTVTDIDDLVPLIRKNVAGNSPNLSPNTSRPKSPLSPSAPSKARNSLSPPASNITAAPLDWVEIRNASPSLRRKLIPEDPADLILVVDCIYHPSLIPPLLSTIDALTVPGQTAVLVVVELRAEDVVREFLQGWLDLSPAGEWEIWSVGGFMEGPYAIWAGWKHTTT</sequence>
<dbReference type="PANTHER" id="PTHR14614:SF109">
    <property type="entry name" value="RIBOSOMAL LYSINE N-METHYLTRANSFERASE 5"/>
    <property type="match status" value="1"/>
</dbReference>
<dbReference type="Gene3D" id="3.40.50.150">
    <property type="entry name" value="Vaccinia Virus protein VP39"/>
    <property type="match status" value="1"/>
</dbReference>
<feature type="compositionally biased region" description="Basic residues" evidence="1">
    <location>
        <begin position="87"/>
        <end position="102"/>
    </location>
</feature>
<name>A0A1Y2I9N9_TRAC3</name>
<dbReference type="InterPro" id="IPR029063">
    <property type="entry name" value="SAM-dependent_MTases_sf"/>
</dbReference>
<accession>A0A1Y2I9N9</accession>
<protein>
    <submittedName>
        <fullName evidence="2">Uncharacterized protein</fullName>
    </submittedName>
</protein>
<dbReference type="AlphaFoldDB" id="A0A1Y2I9N9"/>